<sequence length="202" mass="21699">MYSPEFDALLSALAALYRDEGRDEAARTAQALLTTPAPEAIGKREACAFDILIRDVLSTSDMAAARALLAVQDMIPWGTNPVAGQMTDDAAAICAVAELMGPDGPIPAPDLRLGLLFQRPDSYYPLHNHDADETYVILAGEALWTAGEDVRLRGAGEMIHHPSLMPHAFRAGPKGFVALYRWSGDINAASYAFLDDPAVFAV</sequence>
<name>A0A2S8S470_9RHOB</name>
<dbReference type="EMBL" id="PVEP01000008">
    <property type="protein sequence ID" value="PQV55600.1"/>
    <property type="molecule type" value="Genomic_DNA"/>
</dbReference>
<dbReference type="OrthoDB" id="9083851at2"/>
<protein>
    <submittedName>
        <fullName evidence="1">Dimethlysulfoniopropionate lyase</fullName>
    </submittedName>
</protein>
<dbReference type="Gene3D" id="2.60.120.10">
    <property type="entry name" value="Jelly Rolls"/>
    <property type="match status" value="1"/>
</dbReference>
<reference evidence="1 2" key="1">
    <citation type="submission" date="2018-02" db="EMBL/GenBank/DDBJ databases">
        <title>Genomic Encyclopedia of Archaeal and Bacterial Type Strains, Phase II (KMG-II): from individual species to whole genera.</title>
        <authorList>
            <person name="Goeker M."/>
        </authorList>
    </citation>
    <scope>NUCLEOTIDE SEQUENCE [LARGE SCALE GENOMIC DNA]</scope>
    <source>
        <strain evidence="1 2">DSM 18921</strain>
    </source>
</reference>
<evidence type="ECO:0000313" key="2">
    <source>
        <dbReference type="Proteomes" id="UP000238338"/>
    </source>
</evidence>
<organism evidence="1 2">
    <name type="scientific">Albidovulum denitrificans</name>
    <dbReference type="NCBI Taxonomy" id="404881"/>
    <lineage>
        <taxon>Bacteria</taxon>
        <taxon>Pseudomonadati</taxon>
        <taxon>Pseudomonadota</taxon>
        <taxon>Alphaproteobacteria</taxon>
        <taxon>Rhodobacterales</taxon>
        <taxon>Paracoccaceae</taxon>
        <taxon>Albidovulum</taxon>
    </lineage>
</organism>
<comment type="caution">
    <text evidence="1">The sequence shown here is derived from an EMBL/GenBank/DDBJ whole genome shotgun (WGS) entry which is preliminary data.</text>
</comment>
<dbReference type="Pfam" id="PF16867">
    <property type="entry name" value="DMSP_lyase"/>
    <property type="match status" value="1"/>
</dbReference>
<dbReference type="InterPro" id="IPR031723">
    <property type="entry name" value="DMSP_lyase"/>
</dbReference>
<accession>A0A2S8S470</accession>
<dbReference type="RefSeq" id="WP_105515839.1">
    <property type="nucleotide sequence ID" value="NZ_PVEP01000008.1"/>
</dbReference>
<dbReference type="InterPro" id="IPR014710">
    <property type="entry name" value="RmlC-like_jellyroll"/>
</dbReference>
<keyword evidence="2" id="KW-1185">Reference proteome</keyword>
<dbReference type="InterPro" id="IPR011051">
    <property type="entry name" value="RmlC_Cupin_sf"/>
</dbReference>
<keyword evidence="1" id="KW-0456">Lyase</keyword>
<proteinExistence type="predicted"/>
<dbReference type="GO" id="GO:0047869">
    <property type="term" value="F:dimethylpropiothetin dethiomethylase activity"/>
    <property type="evidence" value="ECO:0007669"/>
    <property type="project" value="InterPro"/>
</dbReference>
<evidence type="ECO:0000313" key="1">
    <source>
        <dbReference type="EMBL" id="PQV55600.1"/>
    </source>
</evidence>
<gene>
    <name evidence="1" type="ORF">LX70_03265</name>
</gene>
<dbReference type="Proteomes" id="UP000238338">
    <property type="component" value="Unassembled WGS sequence"/>
</dbReference>
<dbReference type="AlphaFoldDB" id="A0A2S8S470"/>
<dbReference type="SUPFAM" id="SSF51182">
    <property type="entry name" value="RmlC-like cupins"/>
    <property type="match status" value="1"/>
</dbReference>